<dbReference type="Proteomes" id="UP000304953">
    <property type="component" value="Unassembled WGS sequence"/>
</dbReference>
<gene>
    <name evidence="1" type="ORF">E5329_05890</name>
</gene>
<comment type="caution">
    <text evidence="1">The sequence shown here is derived from an EMBL/GenBank/DDBJ whole genome shotgun (WGS) entry which is preliminary data.</text>
</comment>
<accession>A0AC61RYT9</accession>
<proteinExistence type="predicted"/>
<name>A0AC61RYT9_9FIRM</name>
<keyword evidence="2" id="KW-1185">Reference proteome</keyword>
<organism evidence="1 2">
    <name type="scientific">Petralouisia muris</name>
    <dbReference type="NCBI Taxonomy" id="3032872"/>
    <lineage>
        <taxon>Bacteria</taxon>
        <taxon>Bacillati</taxon>
        <taxon>Bacillota</taxon>
        <taxon>Clostridia</taxon>
        <taxon>Lachnospirales</taxon>
        <taxon>Lachnospiraceae</taxon>
        <taxon>Petralouisia</taxon>
    </lineage>
</organism>
<protein>
    <submittedName>
        <fullName evidence="1">DUF89 family protein</fullName>
    </submittedName>
</protein>
<sequence>MLLYSKCMCCLVNQQERLIENFKDEEKKTAFMREVMALLGSSEPEHNAPWMGAMLTELREKYYGKDEKIAQMKQEFNQLLLEMEPELHQEIQKSQDTLKEAIRFARIGNYIDFSAVEHVTKEEFLELFRREKDQLDEAEYGHLCQELAEASSLVYIMDNCGEIVLDKIVLRELKKAYPQLHITAMVRGEDAINDATMEDARMVGITEEVPVITNNSSIQGVIYSKLTEEGKKILDSADLILSKGQGNFESLHGCGKNIYYLFLCKCQHFSKKFGVERFQGMLINERRVSLLSDFM</sequence>
<dbReference type="EMBL" id="SRYA01000009">
    <property type="protein sequence ID" value="TGY97203.1"/>
    <property type="molecule type" value="Genomic_DNA"/>
</dbReference>
<evidence type="ECO:0000313" key="1">
    <source>
        <dbReference type="EMBL" id="TGY97203.1"/>
    </source>
</evidence>
<reference evidence="1" key="1">
    <citation type="submission" date="2019-04" db="EMBL/GenBank/DDBJ databases">
        <title>Microbes associate with the intestines of laboratory mice.</title>
        <authorList>
            <person name="Navarre W."/>
            <person name="Wong E."/>
            <person name="Huang K."/>
            <person name="Tropini C."/>
            <person name="Ng K."/>
            <person name="Yu B."/>
        </authorList>
    </citation>
    <scope>NUCLEOTIDE SEQUENCE</scope>
    <source>
        <strain evidence="1">NM01_1-7b</strain>
    </source>
</reference>
<evidence type="ECO:0000313" key="2">
    <source>
        <dbReference type="Proteomes" id="UP000304953"/>
    </source>
</evidence>